<gene>
    <name evidence="1" type="ORF">V4836_26125</name>
</gene>
<organism evidence="1 2">
    <name type="scientific">Kluyvera ascorbata</name>
    <dbReference type="NCBI Taxonomy" id="51288"/>
    <lineage>
        <taxon>Bacteria</taxon>
        <taxon>Pseudomonadati</taxon>
        <taxon>Pseudomonadota</taxon>
        <taxon>Gammaproteobacteria</taxon>
        <taxon>Enterobacterales</taxon>
        <taxon>Enterobacteriaceae</taxon>
        <taxon>Kluyvera</taxon>
    </lineage>
</organism>
<evidence type="ECO:0000313" key="1">
    <source>
        <dbReference type="EMBL" id="MEE9657533.1"/>
    </source>
</evidence>
<dbReference type="AlphaFoldDB" id="A0AB35XE96"/>
<protein>
    <submittedName>
        <fullName evidence="1">Uncharacterized protein</fullName>
    </submittedName>
</protein>
<sequence>MSVNELSYIQFRQVVSVLASINLLSDYVDEPVRPKWYFEQSEVDDAQRAALTELLDASPVMTTLTHESNVKPLMINLADPSGYLPRECGLVTLSDVNTLTMSIGDPSLYLDSQQISAFNTFIRRLKNKSELVASGGAAFESVAIKFEEGDDLIRNTIVEFKDGKGETLFVADGDTHENVKHNLPKNYLSELCEFVAQTMMTSEDDDSLFNELLGVPSKSQQKYEPVITQEAHPQWGTW</sequence>
<comment type="caution">
    <text evidence="1">The sequence shown here is derived from an EMBL/GenBank/DDBJ whole genome shotgun (WGS) entry which is preliminary data.</text>
</comment>
<dbReference type="EMBL" id="JAZKKV010000004">
    <property type="protein sequence ID" value="MEE9657533.1"/>
    <property type="molecule type" value="Genomic_DNA"/>
</dbReference>
<name>A0AB35XE96_9ENTR</name>
<reference evidence="1 2" key="1">
    <citation type="submission" date="2023-10" db="EMBL/GenBank/DDBJ databases">
        <title>Wastewater isolates of ESBL- and carbapenemase-producing Gram-negative bacteria from New Zealand.</title>
        <authorList>
            <person name="Straub C."/>
            <person name="Weaver L."/>
            <person name="Cornelius A."/>
            <person name="Mcgill E."/>
            <person name="Dyet K."/>
            <person name="White L."/>
            <person name="Pattis I."/>
        </authorList>
    </citation>
    <scope>NUCLEOTIDE SEQUENCE [LARGE SCALE GENOMIC DNA]</scope>
    <source>
        <strain evidence="1 2">ESBL09</strain>
    </source>
</reference>
<accession>A0AB35XE96</accession>
<keyword evidence="2" id="KW-1185">Reference proteome</keyword>
<dbReference type="Proteomes" id="UP001331691">
    <property type="component" value="Unassembled WGS sequence"/>
</dbReference>
<dbReference type="RefSeq" id="WP_250128422.1">
    <property type="nucleotide sequence ID" value="NZ_JAZKKV010000004.1"/>
</dbReference>
<proteinExistence type="predicted"/>
<evidence type="ECO:0000313" key="2">
    <source>
        <dbReference type="Proteomes" id="UP001331691"/>
    </source>
</evidence>